<evidence type="ECO:0000256" key="2">
    <source>
        <dbReference type="ARBA" id="ARBA00023125"/>
    </source>
</evidence>
<dbReference type="InterPro" id="IPR020449">
    <property type="entry name" value="Tscrpt_reg_AraC-type_HTH"/>
</dbReference>
<evidence type="ECO:0000313" key="6">
    <source>
        <dbReference type="Proteomes" id="UP000182257"/>
    </source>
</evidence>
<dbReference type="InterPro" id="IPR054015">
    <property type="entry name" value="ExsA-like_N"/>
</dbReference>
<sequence>MENFRPVYDDQDVQIYYNPGYFAMNQSGKLDTHLIVICRRGMLQGEYSNKKFALEKDEILFISPGISLSHVMLSADFECIVLRISSTMMNTFLHNNSNLWNRTVYINNVNKYHLDSFSMQFTDKFHELLSMLINNEDDGFIHSDLGHDMIHSLLKSSILGLCYVMSVRSNNFDNPVDKKHQPTVFFNKFLALLQGRRIKHCKVEEYASELFITPKYLTVLCKRVSGKTANEWIREYTLADITYYLDNTNLSIKEISHRMGFESPSFFGKYVKQYLGCTPQQYRERTE</sequence>
<dbReference type="Gene3D" id="1.10.10.60">
    <property type="entry name" value="Homeodomain-like"/>
    <property type="match status" value="1"/>
</dbReference>
<proteinExistence type="predicted"/>
<dbReference type="PRINTS" id="PR00032">
    <property type="entry name" value="HTHARAC"/>
</dbReference>
<protein>
    <submittedName>
        <fullName evidence="5">Helix-turn-helix domain-containing protein</fullName>
    </submittedName>
</protein>
<dbReference type="RefSeq" id="WP_074760521.1">
    <property type="nucleotide sequence ID" value="NZ_FNRF01000002.1"/>
</dbReference>
<dbReference type="SUPFAM" id="SSF46689">
    <property type="entry name" value="Homeodomain-like"/>
    <property type="match status" value="1"/>
</dbReference>
<keyword evidence="3" id="KW-0804">Transcription</keyword>
<dbReference type="AlphaFoldDB" id="A0A1H4A169"/>
<dbReference type="GO" id="GO:0043565">
    <property type="term" value="F:sequence-specific DNA binding"/>
    <property type="evidence" value="ECO:0007669"/>
    <property type="project" value="InterPro"/>
</dbReference>
<dbReference type="OrthoDB" id="1372329at2"/>
<dbReference type="SMART" id="SM00342">
    <property type="entry name" value="HTH_ARAC"/>
    <property type="match status" value="1"/>
</dbReference>
<keyword evidence="2" id="KW-0238">DNA-binding</keyword>
<evidence type="ECO:0000313" key="5">
    <source>
        <dbReference type="EMBL" id="SEA29630.1"/>
    </source>
</evidence>
<gene>
    <name evidence="5" type="ORF">SAMN05216462_1008</name>
</gene>
<accession>A0A1H4A169</accession>
<organism evidence="5 6">
    <name type="scientific">Xylanibacter ruminicola</name>
    <name type="common">Prevotella ruminicola</name>
    <dbReference type="NCBI Taxonomy" id="839"/>
    <lineage>
        <taxon>Bacteria</taxon>
        <taxon>Pseudomonadati</taxon>
        <taxon>Bacteroidota</taxon>
        <taxon>Bacteroidia</taxon>
        <taxon>Bacteroidales</taxon>
        <taxon>Prevotellaceae</taxon>
        <taxon>Xylanibacter</taxon>
    </lineage>
</organism>
<dbReference type="Proteomes" id="UP000182257">
    <property type="component" value="Unassembled WGS sequence"/>
</dbReference>
<dbReference type="InterPro" id="IPR018060">
    <property type="entry name" value="HTH_AraC"/>
</dbReference>
<evidence type="ECO:0000259" key="4">
    <source>
        <dbReference type="PROSITE" id="PS01124"/>
    </source>
</evidence>
<keyword evidence="1" id="KW-0805">Transcription regulation</keyword>
<dbReference type="GO" id="GO:0003700">
    <property type="term" value="F:DNA-binding transcription factor activity"/>
    <property type="evidence" value="ECO:0007669"/>
    <property type="project" value="InterPro"/>
</dbReference>
<dbReference type="PANTHER" id="PTHR43280">
    <property type="entry name" value="ARAC-FAMILY TRANSCRIPTIONAL REGULATOR"/>
    <property type="match status" value="1"/>
</dbReference>
<dbReference type="Pfam" id="PF22200">
    <property type="entry name" value="ExsA_N"/>
    <property type="match status" value="1"/>
</dbReference>
<reference evidence="5 6" key="1">
    <citation type="submission" date="2016-10" db="EMBL/GenBank/DDBJ databases">
        <authorList>
            <person name="de Groot N.N."/>
        </authorList>
    </citation>
    <scope>NUCLEOTIDE SEQUENCE [LARGE SCALE GENOMIC DNA]</scope>
    <source>
        <strain evidence="5 6">D31d</strain>
    </source>
</reference>
<dbReference type="PROSITE" id="PS01124">
    <property type="entry name" value="HTH_ARAC_FAMILY_2"/>
    <property type="match status" value="1"/>
</dbReference>
<feature type="domain" description="HTH araC/xylS-type" evidence="4">
    <location>
        <begin position="187"/>
        <end position="285"/>
    </location>
</feature>
<dbReference type="InterPro" id="IPR009057">
    <property type="entry name" value="Homeodomain-like_sf"/>
</dbReference>
<dbReference type="EMBL" id="FNRF01000002">
    <property type="protein sequence ID" value="SEA29630.1"/>
    <property type="molecule type" value="Genomic_DNA"/>
</dbReference>
<name>A0A1H4A169_XYLRU</name>
<dbReference type="Pfam" id="PF12833">
    <property type="entry name" value="HTH_18"/>
    <property type="match status" value="1"/>
</dbReference>
<evidence type="ECO:0000256" key="3">
    <source>
        <dbReference type="ARBA" id="ARBA00023163"/>
    </source>
</evidence>
<dbReference type="PANTHER" id="PTHR43280:SF32">
    <property type="entry name" value="TRANSCRIPTIONAL REGULATORY PROTEIN"/>
    <property type="match status" value="1"/>
</dbReference>
<evidence type="ECO:0000256" key="1">
    <source>
        <dbReference type="ARBA" id="ARBA00023015"/>
    </source>
</evidence>